<proteinExistence type="predicted"/>
<evidence type="ECO:0000313" key="3">
    <source>
        <dbReference type="WBParaSite" id="nRc.2.0.1.t32523-RA"/>
    </source>
</evidence>
<dbReference type="PANTHER" id="PTHR46599">
    <property type="entry name" value="PIGGYBAC TRANSPOSABLE ELEMENT-DERIVED PROTEIN 4"/>
    <property type="match status" value="1"/>
</dbReference>
<accession>A0A915K1H2</accession>
<reference evidence="3" key="1">
    <citation type="submission" date="2022-11" db="UniProtKB">
        <authorList>
            <consortium name="WormBaseParasite"/>
        </authorList>
    </citation>
    <scope>IDENTIFICATION</scope>
</reference>
<name>A0A915K1H2_ROMCU</name>
<feature type="domain" description="PiggyBac transposable element-derived protein" evidence="1">
    <location>
        <begin position="196"/>
        <end position="295"/>
    </location>
</feature>
<evidence type="ECO:0000259" key="1">
    <source>
        <dbReference type="Pfam" id="PF13843"/>
    </source>
</evidence>
<keyword evidence="2" id="KW-1185">Reference proteome</keyword>
<dbReference type="InterPro" id="IPR029526">
    <property type="entry name" value="PGBD"/>
</dbReference>
<dbReference type="Proteomes" id="UP000887565">
    <property type="component" value="Unplaced"/>
</dbReference>
<sequence>MVKKRTFLAIFYQHFSGVNITNANIVLPNEEYAGKSFKEPGYMWKGDASTEDFPIFRRKSVATFGVNELSNFQGEKLESPLAFWKLFFDDKIIKKIVAYTNKFGKSELKDRWKDTDATEIEGFFGLIYAIGIDHKTKLCVDDLFSSIVGLQSFYAPLTFSRNRYQLLLRCLRFDDAVERKKKPKSERLAMDPIIEPCKYGIKIWAANDLENFYLFDAKIYAGHDKEDAVVEKKLAEKVVLHLTKYLVKAGRTITCDNFFTSLALADYLYDKSTYIVGTIRATRKGLPGFLAKNKMVNRPAADG</sequence>
<dbReference type="AlphaFoldDB" id="A0A915K1H2"/>
<feature type="domain" description="PiggyBac transposable element-derived protein" evidence="1">
    <location>
        <begin position="79"/>
        <end position="182"/>
    </location>
</feature>
<protein>
    <submittedName>
        <fullName evidence="3">PiggyBac transposable element-derived protein domain-containing protein</fullName>
    </submittedName>
</protein>
<dbReference type="PANTHER" id="PTHR46599:SF6">
    <property type="entry name" value="DUAL SPECIFICITY PHOSPHATASE 26"/>
    <property type="match status" value="1"/>
</dbReference>
<dbReference type="WBParaSite" id="nRc.2.0.1.t32523-RA">
    <property type="protein sequence ID" value="nRc.2.0.1.t32523-RA"/>
    <property type="gene ID" value="nRc.2.0.1.g32523"/>
</dbReference>
<evidence type="ECO:0000313" key="2">
    <source>
        <dbReference type="Proteomes" id="UP000887565"/>
    </source>
</evidence>
<dbReference type="Pfam" id="PF13843">
    <property type="entry name" value="DDE_Tnp_1_7"/>
    <property type="match status" value="2"/>
</dbReference>
<organism evidence="2 3">
    <name type="scientific">Romanomermis culicivorax</name>
    <name type="common">Nematode worm</name>
    <dbReference type="NCBI Taxonomy" id="13658"/>
    <lineage>
        <taxon>Eukaryota</taxon>
        <taxon>Metazoa</taxon>
        <taxon>Ecdysozoa</taxon>
        <taxon>Nematoda</taxon>
        <taxon>Enoplea</taxon>
        <taxon>Dorylaimia</taxon>
        <taxon>Mermithida</taxon>
        <taxon>Mermithoidea</taxon>
        <taxon>Mermithidae</taxon>
        <taxon>Romanomermis</taxon>
    </lineage>
</organism>